<dbReference type="SUPFAM" id="SSF52540">
    <property type="entry name" value="P-loop containing nucleoside triphosphate hydrolases"/>
    <property type="match status" value="1"/>
</dbReference>
<dbReference type="InterPro" id="IPR002543">
    <property type="entry name" value="FtsK_dom"/>
</dbReference>
<name>A0AAU6WFR2_9MICC</name>
<dbReference type="InterPro" id="IPR032030">
    <property type="entry name" value="YscD_cytoplasmic_dom"/>
</dbReference>
<evidence type="ECO:0000313" key="6">
    <source>
        <dbReference type="EMBL" id="XAO46993.1"/>
    </source>
</evidence>
<dbReference type="Proteomes" id="UP001486888">
    <property type="component" value="Chromosome"/>
</dbReference>
<evidence type="ECO:0000259" key="5">
    <source>
        <dbReference type="PROSITE" id="PS50901"/>
    </source>
</evidence>
<feature type="domain" description="FtsK" evidence="5">
    <location>
        <begin position="517"/>
        <end position="706"/>
    </location>
</feature>
<dbReference type="CDD" id="cd00060">
    <property type="entry name" value="FHA"/>
    <property type="match status" value="1"/>
</dbReference>
<reference evidence="6 7" key="1">
    <citation type="submission" date="2023-05" db="EMBL/GenBank/DDBJ databases">
        <title>Glutamicibacter sp. B1, complete genome.</title>
        <authorList>
            <person name="Long Y.H."/>
            <person name="Fang T."/>
            <person name="Li X.Y."/>
        </authorList>
    </citation>
    <scope>NUCLEOTIDE SEQUENCE [LARGE SCALE GENOMIC DNA]</scope>
    <source>
        <strain evidence="6 7">B1</strain>
    </source>
</reference>
<dbReference type="KEGG" id="gey:QMQ05_05580"/>
<feature type="binding site" evidence="3">
    <location>
        <begin position="535"/>
        <end position="542"/>
    </location>
    <ligand>
        <name>ATP</name>
        <dbReference type="ChEBI" id="CHEBI:30616"/>
    </ligand>
</feature>
<dbReference type="Gene3D" id="3.40.50.300">
    <property type="entry name" value="P-loop containing nucleotide triphosphate hydrolases"/>
    <property type="match status" value="1"/>
</dbReference>
<organism evidence="6 7">
    <name type="scientific">Glutamicibacter ectropisis</name>
    <dbReference type="NCBI Taxonomy" id="3046593"/>
    <lineage>
        <taxon>Bacteria</taxon>
        <taxon>Bacillati</taxon>
        <taxon>Actinomycetota</taxon>
        <taxon>Actinomycetes</taxon>
        <taxon>Micrococcales</taxon>
        <taxon>Micrococcaceae</taxon>
        <taxon>Glutamicibacter</taxon>
    </lineage>
</organism>
<dbReference type="AlphaFoldDB" id="A0AAU6WFR2"/>
<dbReference type="InterPro" id="IPR008984">
    <property type="entry name" value="SMAD_FHA_dom_sf"/>
</dbReference>
<keyword evidence="4" id="KW-0812">Transmembrane</keyword>
<dbReference type="EMBL" id="CP125942">
    <property type="protein sequence ID" value="XAO46993.1"/>
    <property type="molecule type" value="Genomic_DNA"/>
</dbReference>
<evidence type="ECO:0000256" key="2">
    <source>
        <dbReference type="ARBA" id="ARBA00022840"/>
    </source>
</evidence>
<sequence length="1228" mass="134800">MARYELLLISQKFQHPRQFEVVSTGKMTGGKLSSILETAFPGLRWYAGHEVLKQVGTVASGQKIVLSDIPRIQPDCTINSSALKLFVLQGPDSGAWISLTHGEHTIGRHAPLWLEDPQISRCHATIKVSARQIRLVATPGNHISRDDGTNCITLDLELGSKFRLGNTFFVVGDPVLSEPRATIVADDLEVRVPAKPEIDRLVMLILAATVPILTGLLLAFLMGTMFFLIISGVSALMGLAPACQLVSELRRWKRAMRNQMRSALQARYNYAAPLGQNVIAGLDATALGITTLPVPPVVWGDGLWSAHLSGSIESESPRKKWTFFKGRSLDAPRPSPVFAPPVPGVWHLVGNQDSNMGEVLANVLVRFVPLIASGKLSLIVDPTIHCLPASLLLLPNVSTSAPTPAAEASPWQQKETELRTIYLTSTPTNSLPETLIFSLCPSLPETAEHWIVLDSESALFPDQRFVLQKLHRLSLMRFDRTIQQFLDLVPSIDRPKQRALPQSAHRMSVSIGVNDSGDEVSLDLDDDGPHMLICGTTGSGKSEALRRIVADLAYQFSPQQLALALVDFKGGAGLSVFESLPHVQLFASDLDESIAQRILEQLEYEVRRREEILANTGCSDLHEYQKCDSAPFPLPRLVIIVDEFRVFIDSLPTAGQRIDRLAAVGRALGIHLILSTQRPAGALTGQTRANINAVIALRVNDPSESVELVGSTAATVLNQPGLAIIKSASRPTEKVQFHLAVEPGLEGAVYERNRKNMTLTKFSTFDSPAGVDRSDPLKDLSKSLGSRWNSALQCTSSFAPPLPHATEEITVPTIWPGMNDGSIYCGVRDNLSGGTLEPLIINTVRRRSLLICGLPEAGARMTLNFLASLPRKILCFGPSPVSEPDQHSNLKVVTGEDTYAFLDALDFLESLPRDRGLIVMVHSLAQLQSVLHPQHFQRFDEALGSLLRLGGTEIPFIVCAVDRDQNCLKSTGLFTTQWYFPLNATESLKMIWPKLPSCSALMGRGVVVNSDHPPQVFQLAPAQAKESGNRSWNSRSSTLSENDFAAEKESELLGYSPFTWRSVARPRQSRFIMICPDPKDRLSISRCLAERWNAVHRYGVEELLASLDDFDVAPGACPSLICIYLDSSADTRLAPALERLRALNIQSVVFTPASVRLGYELGLSAAGIDDREIAVVESEHSQDMQPMQWPALHRESEERHTPYWRAVISRSGQPRMILIPRGSLVEAD</sequence>
<dbReference type="InterPro" id="IPR027417">
    <property type="entry name" value="P-loop_NTPase"/>
</dbReference>
<dbReference type="Pfam" id="PF01580">
    <property type="entry name" value="FtsK_SpoIIIE"/>
    <property type="match status" value="1"/>
</dbReference>
<dbReference type="GO" id="GO:0003677">
    <property type="term" value="F:DNA binding"/>
    <property type="evidence" value="ECO:0007669"/>
    <property type="project" value="InterPro"/>
</dbReference>
<keyword evidence="1 3" id="KW-0547">Nucleotide-binding</keyword>
<dbReference type="Pfam" id="PF16697">
    <property type="entry name" value="Yop-YscD_cpl"/>
    <property type="match status" value="1"/>
</dbReference>
<proteinExistence type="predicted"/>
<evidence type="ECO:0000256" key="3">
    <source>
        <dbReference type="PROSITE-ProRule" id="PRU00289"/>
    </source>
</evidence>
<dbReference type="Gene3D" id="2.60.200.20">
    <property type="match status" value="1"/>
</dbReference>
<dbReference type="PANTHER" id="PTHR22683:SF1">
    <property type="entry name" value="TYPE VII SECRETION SYSTEM PROTEIN ESSC"/>
    <property type="match status" value="1"/>
</dbReference>
<dbReference type="GO" id="GO:0005524">
    <property type="term" value="F:ATP binding"/>
    <property type="evidence" value="ECO:0007669"/>
    <property type="project" value="UniProtKB-UniRule"/>
</dbReference>
<keyword evidence="4" id="KW-1133">Transmembrane helix</keyword>
<dbReference type="CDD" id="cd01127">
    <property type="entry name" value="TrwB_TraG_TraD_VirD4"/>
    <property type="match status" value="1"/>
</dbReference>
<dbReference type="RefSeq" id="WP_345473680.1">
    <property type="nucleotide sequence ID" value="NZ_CP125942.1"/>
</dbReference>
<gene>
    <name evidence="6" type="ORF">QMQ05_05580</name>
</gene>
<dbReference type="InterPro" id="IPR050206">
    <property type="entry name" value="FtsK/SpoIIIE/SftA"/>
</dbReference>
<dbReference type="PANTHER" id="PTHR22683">
    <property type="entry name" value="SPORULATION PROTEIN RELATED"/>
    <property type="match status" value="1"/>
</dbReference>
<dbReference type="PROSITE" id="PS50901">
    <property type="entry name" value="FTSK"/>
    <property type="match status" value="1"/>
</dbReference>
<keyword evidence="7" id="KW-1185">Reference proteome</keyword>
<evidence type="ECO:0000313" key="7">
    <source>
        <dbReference type="Proteomes" id="UP001486888"/>
    </source>
</evidence>
<accession>A0AAU6WFR2</accession>
<protein>
    <submittedName>
        <fullName evidence="6">FtsK/SpoIIIE domain-containing protein</fullName>
    </submittedName>
</protein>
<evidence type="ECO:0000256" key="4">
    <source>
        <dbReference type="SAM" id="Phobius"/>
    </source>
</evidence>
<keyword evidence="2 3" id="KW-0067">ATP-binding</keyword>
<dbReference type="SUPFAM" id="SSF49879">
    <property type="entry name" value="SMAD/FHA domain"/>
    <property type="match status" value="1"/>
</dbReference>
<keyword evidence="4" id="KW-0472">Membrane</keyword>
<feature type="transmembrane region" description="Helical" evidence="4">
    <location>
        <begin position="201"/>
        <end position="220"/>
    </location>
</feature>
<evidence type="ECO:0000256" key="1">
    <source>
        <dbReference type="ARBA" id="ARBA00022741"/>
    </source>
</evidence>
<feature type="transmembrane region" description="Helical" evidence="4">
    <location>
        <begin position="226"/>
        <end position="247"/>
    </location>
</feature>